<name>A0ABW2RP01_9BACL</name>
<dbReference type="EMBL" id="JBHTBW010000057">
    <property type="protein sequence ID" value="MFC7442599.1"/>
    <property type="molecule type" value="Genomic_DNA"/>
</dbReference>
<accession>A0ABW2RP01</accession>
<comment type="caution">
    <text evidence="7">The sequence shown here is derived from an EMBL/GenBank/DDBJ whole genome shotgun (WGS) entry which is preliminary data.</text>
</comment>
<keyword evidence="4 7" id="KW-0418">Kinase</keyword>
<dbReference type="InterPro" id="IPR000719">
    <property type="entry name" value="Prot_kinase_dom"/>
</dbReference>
<evidence type="ECO:0000259" key="6">
    <source>
        <dbReference type="PROSITE" id="PS50011"/>
    </source>
</evidence>
<dbReference type="InterPro" id="IPR011009">
    <property type="entry name" value="Kinase-like_dom_sf"/>
</dbReference>
<dbReference type="SUPFAM" id="SSF56112">
    <property type="entry name" value="Protein kinase-like (PK-like)"/>
    <property type="match status" value="1"/>
</dbReference>
<dbReference type="EC" id="2.7.11.1" evidence="1"/>
<reference evidence="8" key="1">
    <citation type="journal article" date="2019" name="Int. J. Syst. Evol. Microbiol.">
        <title>The Global Catalogue of Microorganisms (GCM) 10K type strain sequencing project: providing services to taxonomists for standard genome sequencing and annotation.</title>
        <authorList>
            <consortium name="The Broad Institute Genomics Platform"/>
            <consortium name="The Broad Institute Genome Sequencing Center for Infectious Disease"/>
            <person name="Wu L."/>
            <person name="Ma J."/>
        </authorList>
    </citation>
    <scope>NUCLEOTIDE SEQUENCE [LARGE SCALE GENOMIC DNA]</scope>
    <source>
        <strain evidence="8">CGMCC 1.12942</strain>
    </source>
</reference>
<feature type="domain" description="Protein kinase" evidence="6">
    <location>
        <begin position="3"/>
        <end position="292"/>
    </location>
</feature>
<organism evidence="7 8">
    <name type="scientific">Laceyella putida</name>
    <dbReference type="NCBI Taxonomy" id="110101"/>
    <lineage>
        <taxon>Bacteria</taxon>
        <taxon>Bacillati</taxon>
        <taxon>Bacillota</taxon>
        <taxon>Bacilli</taxon>
        <taxon>Bacillales</taxon>
        <taxon>Thermoactinomycetaceae</taxon>
        <taxon>Laceyella</taxon>
    </lineage>
</organism>
<keyword evidence="5" id="KW-0067">ATP-binding</keyword>
<keyword evidence="7" id="KW-0723">Serine/threonine-protein kinase</keyword>
<dbReference type="Gene3D" id="1.10.510.10">
    <property type="entry name" value="Transferase(Phosphotransferase) domain 1"/>
    <property type="match status" value="1"/>
</dbReference>
<dbReference type="SMART" id="SM00220">
    <property type="entry name" value="S_TKc"/>
    <property type="match status" value="1"/>
</dbReference>
<dbReference type="PANTHER" id="PTHR43289:SF6">
    <property type="entry name" value="SERINE_THREONINE-PROTEIN KINASE NEKL-3"/>
    <property type="match status" value="1"/>
</dbReference>
<dbReference type="PROSITE" id="PS50011">
    <property type="entry name" value="PROTEIN_KINASE_DOM"/>
    <property type="match status" value="1"/>
</dbReference>
<proteinExistence type="predicted"/>
<keyword evidence="2" id="KW-0808">Transferase</keyword>
<evidence type="ECO:0000256" key="1">
    <source>
        <dbReference type="ARBA" id="ARBA00012513"/>
    </source>
</evidence>
<sequence>MSADFIKRINDATGMELNVVKNLPTRKGIALKVEENGTEMLLKAIELLTDDKTATPRTRSLQKEARILKEIHSLTGGLYVDSGKVDDHFWLLRKWLHGKTAFEYMSYARTMPCSLEHKRRFVEDLLQMLKKVMELYALGYLHGDLQPGHFIIDPEGRFHLIDLELAVKANDPDAAYRGALVHFVPPETASGMLVDDQHIPLDPVSEIYSFGAVAYLIYTGVVPVAYGETMEDTGYEFPFEEMLKAVAQGKVRSFAQAGAEPFPELEKILMKCLKKDRRQRYQTFEQLEECLVKLINELNRD</sequence>
<evidence type="ECO:0000313" key="8">
    <source>
        <dbReference type="Proteomes" id="UP001596500"/>
    </source>
</evidence>
<evidence type="ECO:0000313" key="7">
    <source>
        <dbReference type="EMBL" id="MFC7442599.1"/>
    </source>
</evidence>
<keyword evidence="8" id="KW-1185">Reference proteome</keyword>
<dbReference type="PANTHER" id="PTHR43289">
    <property type="entry name" value="MITOGEN-ACTIVATED PROTEIN KINASE KINASE KINASE 20-RELATED"/>
    <property type="match status" value="1"/>
</dbReference>
<dbReference type="RefSeq" id="WP_379866592.1">
    <property type="nucleotide sequence ID" value="NZ_JBHTBW010000057.1"/>
</dbReference>
<dbReference type="Proteomes" id="UP001596500">
    <property type="component" value="Unassembled WGS sequence"/>
</dbReference>
<keyword evidence="3" id="KW-0547">Nucleotide-binding</keyword>
<dbReference type="Pfam" id="PF00069">
    <property type="entry name" value="Pkinase"/>
    <property type="match status" value="1"/>
</dbReference>
<evidence type="ECO:0000256" key="3">
    <source>
        <dbReference type="ARBA" id="ARBA00022741"/>
    </source>
</evidence>
<evidence type="ECO:0000256" key="4">
    <source>
        <dbReference type="ARBA" id="ARBA00022777"/>
    </source>
</evidence>
<gene>
    <name evidence="7" type="ORF">ACFQNG_16105</name>
</gene>
<evidence type="ECO:0000256" key="5">
    <source>
        <dbReference type="ARBA" id="ARBA00022840"/>
    </source>
</evidence>
<dbReference type="GO" id="GO:0004674">
    <property type="term" value="F:protein serine/threonine kinase activity"/>
    <property type="evidence" value="ECO:0007669"/>
    <property type="project" value="UniProtKB-KW"/>
</dbReference>
<evidence type="ECO:0000256" key="2">
    <source>
        <dbReference type="ARBA" id="ARBA00022679"/>
    </source>
</evidence>
<protein>
    <recommendedName>
        <fullName evidence="1">non-specific serine/threonine protein kinase</fullName>
        <ecNumber evidence="1">2.7.11.1</ecNumber>
    </recommendedName>
</protein>